<name>A0ABP8WAW3_9PSEU</name>
<dbReference type="Proteomes" id="UP001500325">
    <property type="component" value="Unassembled WGS sequence"/>
</dbReference>
<sequence length="99" mass="10563">MGEDHPVLPAEDPYHATIDQAASDIVRALLGADEPVGAEQAERIAAWVEQQHGSRGLRDAIAVLGADNAELMTVLAGIEGHDPLGLLDGWNHDERPPQL</sequence>
<keyword evidence="2" id="KW-1185">Reference proteome</keyword>
<evidence type="ECO:0000313" key="1">
    <source>
        <dbReference type="EMBL" id="GAA4685638.1"/>
    </source>
</evidence>
<protein>
    <submittedName>
        <fullName evidence="1">Uncharacterized protein</fullName>
    </submittedName>
</protein>
<evidence type="ECO:0000313" key="2">
    <source>
        <dbReference type="Proteomes" id="UP001500325"/>
    </source>
</evidence>
<proteinExistence type="predicted"/>
<accession>A0ABP8WAW3</accession>
<dbReference type="EMBL" id="BAABIC010000006">
    <property type="protein sequence ID" value="GAA4685638.1"/>
    <property type="molecule type" value="Genomic_DNA"/>
</dbReference>
<organism evidence="1 2">
    <name type="scientific">Pseudonocardia yuanmonensis</name>
    <dbReference type="NCBI Taxonomy" id="1095914"/>
    <lineage>
        <taxon>Bacteria</taxon>
        <taxon>Bacillati</taxon>
        <taxon>Actinomycetota</taxon>
        <taxon>Actinomycetes</taxon>
        <taxon>Pseudonocardiales</taxon>
        <taxon>Pseudonocardiaceae</taxon>
        <taxon>Pseudonocardia</taxon>
    </lineage>
</organism>
<reference evidence="2" key="1">
    <citation type="journal article" date="2019" name="Int. J. Syst. Evol. Microbiol.">
        <title>The Global Catalogue of Microorganisms (GCM) 10K type strain sequencing project: providing services to taxonomists for standard genome sequencing and annotation.</title>
        <authorList>
            <consortium name="The Broad Institute Genomics Platform"/>
            <consortium name="The Broad Institute Genome Sequencing Center for Infectious Disease"/>
            <person name="Wu L."/>
            <person name="Ma J."/>
        </authorList>
    </citation>
    <scope>NUCLEOTIDE SEQUENCE [LARGE SCALE GENOMIC DNA]</scope>
    <source>
        <strain evidence="2">JCM 18055</strain>
    </source>
</reference>
<comment type="caution">
    <text evidence="1">The sequence shown here is derived from an EMBL/GenBank/DDBJ whole genome shotgun (WGS) entry which is preliminary data.</text>
</comment>
<gene>
    <name evidence="1" type="ORF">GCM10023215_21090</name>
</gene>
<dbReference type="RefSeq" id="WP_345380120.1">
    <property type="nucleotide sequence ID" value="NZ_BAABIC010000006.1"/>
</dbReference>